<dbReference type="Pfam" id="PF11927">
    <property type="entry name" value="HODM_asu-like"/>
    <property type="match status" value="1"/>
</dbReference>
<protein>
    <submittedName>
        <fullName evidence="1">DUF3445 domain-containing protein</fullName>
    </submittedName>
</protein>
<dbReference type="EMBL" id="JAAGOX010000055">
    <property type="protein sequence ID" value="NDW47644.1"/>
    <property type="molecule type" value="Genomic_DNA"/>
</dbReference>
<dbReference type="RefSeq" id="WP_164132648.1">
    <property type="nucleotide sequence ID" value="NZ_JAAGOX010000055.1"/>
</dbReference>
<proteinExistence type="predicted"/>
<sequence>MKEILQKTLPYDVLAPRPLPGIQPLNMTEWLQRDEAFDGQMARRDSLIATKPETVLAMSEEARPAAEELLDAVLAAAYPEAAARVERPDGVTVGIDRSQPMRTLGRLVQEDFCILQKQGDEHVLTAAVLCFPASWTLEEKFGRPLVSIHEPVASYDADVARRVQRLFDGVQVGRPLWRFNALWYADAELHQPRSIHNRRRVPVPQDAGFLRSEKQSIVRLPVTQAVVFSIHTYVIARADAPRLAAH</sequence>
<comment type="caution">
    <text evidence="1">The sequence shown here is derived from an EMBL/GenBank/DDBJ whole genome shotgun (WGS) entry which is preliminary data.</text>
</comment>
<name>A0A6B2NZ01_9RHOB</name>
<dbReference type="InterPro" id="IPR021848">
    <property type="entry name" value="HODM_asu-like"/>
</dbReference>
<accession>A0A6B2NZ01</accession>
<organism evidence="1">
    <name type="scientific">Ruegeria sp. PrR005</name>
    <dbReference type="NCBI Taxonomy" id="2706882"/>
    <lineage>
        <taxon>Bacteria</taxon>
        <taxon>Pseudomonadati</taxon>
        <taxon>Pseudomonadota</taxon>
        <taxon>Alphaproteobacteria</taxon>
        <taxon>Rhodobacterales</taxon>
        <taxon>Roseobacteraceae</taxon>
        <taxon>Ruegeria</taxon>
    </lineage>
</organism>
<gene>
    <name evidence="1" type="ORF">G0P99_22090</name>
</gene>
<reference evidence="1" key="1">
    <citation type="submission" date="2020-02" db="EMBL/GenBank/DDBJ databases">
        <title>Delineation of the pyrene-degrading pathway in Roseobacter clade bacteria by genomic analysis.</title>
        <authorList>
            <person name="Zhou H."/>
            <person name="Wang H."/>
        </authorList>
    </citation>
    <scope>NUCLEOTIDE SEQUENCE</scope>
    <source>
        <strain evidence="1">PrR005</strain>
    </source>
</reference>
<evidence type="ECO:0000313" key="1">
    <source>
        <dbReference type="EMBL" id="NDW47644.1"/>
    </source>
</evidence>
<dbReference type="AlphaFoldDB" id="A0A6B2NZ01"/>